<evidence type="ECO:0000313" key="2">
    <source>
        <dbReference type="EMBL" id="KAK0448920.1"/>
    </source>
</evidence>
<accession>A0AA39JW51</accession>
<gene>
    <name evidence="2" type="ORF">EV420DRAFT_1750823</name>
</gene>
<comment type="caution">
    <text evidence="2">The sequence shown here is derived from an EMBL/GenBank/DDBJ whole genome shotgun (WGS) entry which is preliminary data.</text>
</comment>
<evidence type="ECO:0000313" key="3">
    <source>
        <dbReference type="Proteomes" id="UP001175211"/>
    </source>
</evidence>
<feature type="transmembrane region" description="Helical" evidence="1">
    <location>
        <begin position="20"/>
        <end position="45"/>
    </location>
</feature>
<organism evidence="2 3">
    <name type="scientific">Armillaria tabescens</name>
    <name type="common">Ringless honey mushroom</name>
    <name type="synonym">Agaricus tabescens</name>
    <dbReference type="NCBI Taxonomy" id="1929756"/>
    <lineage>
        <taxon>Eukaryota</taxon>
        <taxon>Fungi</taxon>
        <taxon>Dikarya</taxon>
        <taxon>Basidiomycota</taxon>
        <taxon>Agaricomycotina</taxon>
        <taxon>Agaricomycetes</taxon>
        <taxon>Agaricomycetidae</taxon>
        <taxon>Agaricales</taxon>
        <taxon>Marasmiineae</taxon>
        <taxon>Physalacriaceae</taxon>
        <taxon>Desarmillaria</taxon>
    </lineage>
</organism>
<dbReference type="AlphaFoldDB" id="A0AA39JW51"/>
<dbReference type="Proteomes" id="UP001175211">
    <property type="component" value="Unassembled WGS sequence"/>
</dbReference>
<keyword evidence="3" id="KW-1185">Reference proteome</keyword>
<proteinExistence type="predicted"/>
<feature type="non-terminal residue" evidence="2">
    <location>
        <position position="77"/>
    </location>
</feature>
<evidence type="ECO:0000256" key="1">
    <source>
        <dbReference type="SAM" id="Phobius"/>
    </source>
</evidence>
<dbReference type="RefSeq" id="XP_060326635.1">
    <property type="nucleotide sequence ID" value="XM_060480344.1"/>
</dbReference>
<dbReference type="EMBL" id="JAUEPS010000040">
    <property type="protein sequence ID" value="KAK0448920.1"/>
    <property type="molecule type" value="Genomic_DNA"/>
</dbReference>
<keyword evidence="1" id="KW-0812">Transmembrane</keyword>
<dbReference type="GeneID" id="85363892"/>
<reference evidence="2" key="1">
    <citation type="submission" date="2023-06" db="EMBL/GenBank/DDBJ databases">
        <authorList>
            <consortium name="Lawrence Berkeley National Laboratory"/>
            <person name="Ahrendt S."/>
            <person name="Sahu N."/>
            <person name="Indic B."/>
            <person name="Wong-Bajracharya J."/>
            <person name="Merenyi Z."/>
            <person name="Ke H.-M."/>
            <person name="Monk M."/>
            <person name="Kocsube S."/>
            <person name="Drula E."/>
            <person name="Lipzen A."/>
            <person name="Balint B."/>
            <person name="Henrissat B."/>
            <person name="Andreopoulos B."/>
            <person name="Martin F.M."/>
            <person name="Harder C.B."/>
            <person name="Rigling D."/>
            <person name="Ford K.L."/>
            <person name="Foster G.D."/>
            <person name="Pangilinan J."/>
            <person name="Papanicolaou A."/>
            <person name="Barry K."/>
            <person name="LaButti K."/>
            <person name="Viragh M."/>
            <person name="Koriabine M."/>
            <person name="Yan M."/>
            <person name="Riley R."/>
            <person name="Champramary S."/>
            <person name="Plett K.L."/>
            <person name="Tsai I.J."/>
            <person name="Slot J."/>
            <person name="Sipos G."/>
            <person name="Plett J."/>
            <person name="Nagy L.G."/>
            <person name="Grigoriev I.V."/>
        </authorList>
    </citation>
    <scope>NUCLEOTIDE SEQUENCE</scope>
    <source>
        <strain evidence="2">CCBAS 213</strain>
    </source>
</reference>
<sequence>MSYETFSLAISFLLYKAYTVLKMAFALVTACSDLAVAILSAVISFKDTTYESTLSGVKIWNSSRLPDESELLCGSCP</sequence>
<keyword evidence="1" id="KW-1133">Transmembrane helix</keyword>
<name>A0AA39JW51_ARMTA</name>
<keyword evidence="1" id="KW-0472">Membrane</keyword>
<protein>
    <submittedName>
        <fullName evidence="2">Uncharacterized protein</fullName>
    </submittedName>
</protein>